<feature type="transmembrane region" description="Helical" evidence="1">
    <location>
        <begin position="38"/>
        <end position="57"/>
    </location>
</feature>
<comment type="caution">
    <text evidence="2">The sequence shown here is derived from an EMBL/GenBank/DDBJ whole genome shotgun (WGS) entry which is preliminary data.</text>
</comment>
<protein>
    <recommendedName>
        <fullName evidence="4">Capsule biosynthesis protein</fullName>
    </recommendedName>
</protein>
<keyword evidence="1" id="KW-0472">Membrane</keyword>
<dbReference type="Proteomes" id="UP001165565">
    <property type="component" value="Unassembled WGS sequence"/>
</dbReference>
<reference evidence="2" key="1">
    <citation type="submission" date="2022-06" db="EMBL/GenBank/DDBJ databases">
        <title>Sphingomonas sp. nov. isolated from rhizosphere soil of tomato.</title>
        <authorList>
            <person name="Dong H."/>
            <person name="Gao R."/>
        </authorList>
    </citation>
    <scope>NUCLEOTIDE SEQUENCE</scope>
    <source>
        <strain evidence="2">MMSM24</strain>
    </source>
</reference>
<dbReference type="EMBL" id="JANFAV010000005">
    <property type="protein sequence ID" value="MCW6535124.1"/>
    <property type="molecule type" value="Genomic_DNA"/>
</dbReference>
<keyword evidence="1" id="KW-1133">Transmembrane helix</keyword>
<dbReference type="AlphaFoldDB" id="A0AA41Z8Y7"/>
<dbReference type="PANTHER" id="PTHR32309:SF13">
    <property type="entry name" value="FERRIC ENTEROBACTIN TRANSPORT PROTEIN FEPE"/>
    <property type="match status" value="1"/>
</dbReference>
<dbReference type="GO" id="GO:0004713">
    <property type="term" value="F:protein tyrosine kinase activity"/>
    <property type="evidence" value="ECO:0007669"/>
    <property type="project" value="TreeGrafter"/>
</dbReference>
<evidence type="ECO:0000313" key="3">
    <source>
        <dbReference type="Proteomes" id="UP001165565"/>
    </source>
</evidence>
<evidence type="ECO:0000313" key="2">
    <source>
        <dbReference type="EMBL" id="MCW6535124.1"/>
    </source>
</evidence>
<sequence length="389" mass="42941">MTTEPTDAAARNRQLVLLEALRDSDEAADLTARRRDHILLGVFLAIMIGTMLYNFVIATPRFSSEFSYVVRSIDSSRERFSILNMAATGGGTDNSEAIVSFVGSRDMLALLDHDGLVTRMFGASGLDPFSAFPSLVSGNSKEDLYRHLQHYIHAKFDPSTNITHVEVEAFSPDQAQAIAFRVMQASERMVNALNDRARANIIESAQQEVDTATRSLETTLDKLNRTRNDLRVLEPKLEATAAIKNSSGVASELARSNVELAQMLRVAPNSPAIGQLRARRTALEAELSRQVAATAGAPNSLASRIRPYEELNAQRDIAEKRLLAASMVLAGARANANRAQLYVERISQPNRPDEPRYPRAWINLLIVMALTIAVLWIVRSLSELFLAHD</sequence>
<dbReference type="GO" id="GO:0005886">
    <property type="term" value="C:plasma membrane"/>
    <property type="evidence" value="ECO:0007669"/>
    <property type="project" value="TreeGrafter"/>
</dbReference>
<keyword evidence="1" id="KW-0812">Transmembrane</keyword>
<dbReference type="RefSeq" id="WP_265268810.1">
    <property type="nucleotide sequence ID" value="NZ_JANFAV010000005.1"/>
</dbReference>
<evidence type="ECO:0000256" key="1">
    <source>
        <dbReference type="SAM" id="Phobius"/>
    </source>
</evidence>
<dbReference type="PANTHER" id="PTHR32309">
    <property type="entry name" value="TYROSINE-PROTEIN KINASE"/>
    <property type="match status" value="1"/>
</dbReference>
<feature type="transmembrane region" description="Helical" evidence="1">
    <location>
        <begin position="360"/>
        <end position="378"/>
    </location>
</feature>
<organism evidence="2 3">
    <name type="scientific">Sphingomonas lycopersici</name>
    <dbReference type="NCBI Taxonomy" id="2951807"/>
    <lineage>
        <taxon>Bacteria</taxon>
        <taxon>Pseudomonadati</taxon>
        <taxon>Pseudomonadota</taxon>
        <taxon>Alphaproteobacteria</taxon>
        <taxon>Sphingomonadales</taxon>
        <taxon>Sphingomonadaceae</taxon>
        <taxon>Sphingomonas</taxon>
    </lineage>
</organism>
<gene>
    <name evidence="2" type="ORF">NEE01_10035</name>
</gene>
<name>A0AA41Z8Y7_9SPHN</name>
<keyword evidence="3" id="KW-1185">Reference proteome</keyword>
<dbReference type="InterPro" id="IPR050445">
    <property type="entry name" value="Bact_polysacc_biosynth/exp"/>
</dbReference>
<proteinExistence type="predicted"/>
<evidence type="ECO:0008006" key="4">
    <source>
        <dbReference type="Google" id="ProtNLM"/>
    </source>
</evidence>
<accession>A0AA41Z8Y7</accession>